<reference evidence="1 2" key="1">
    <citation type="submission" date="2020-02" db="EMBL/GenBank/DDBJ databases">
        <title>Characterization of phylogenetic diversity of novel bifidobacterial species isolated in Czech ZOOs.</title>
        <authorList>
            <person name="Lugli G.A."/>
            <person name="Vera N.B."/>
            <person name="Ventura M."/>
        </authorList>
    </citation>
    <scope>NUCLEOTIDE SEQUENCE [LARGE SCALE GENOMIC DNA]</scope>
    <source>
        <strain evidence="1 2">DSM 109959</strain>
    </source>
</reference>
<proteinExistence type="predicted"/>
<evidence type="ECO:0000313" key="2">
    <source>
        <dbReference type="Proteomes" id="UP000543419"/>
    </source>
</evidence>
<comment type="caution">
    <text evidence="1">The sequence shown here is derived from an EMBL/GenBank/DDBJ whole genome shotgun (WGS) entry which is preliminary data.</text>
</comment>
<evidence type="ECO:0000313" key="1">
    <source>
        <dbReference type="EMBL" id="NMM98139.1"/>
    </source>
</evidence>
<organism evidence="1 2">
    <name type="scientific">Bifidobacterium olomucense</name>
    <dbReference type="NCBI Taxonomy" id="2675324"/>
    <lineage>
        <taxon>Bacteria</taxon>
        <taxon>Bacillati</taxon>
        <taxon>Actinomycetota</taxon>
        <taxon>Actinomycetes</taxon>
        <taxon>Bifidobacteriales</taxon>
        <taxon>Bifidobacteriaceae</taxon>
        <taxon>Bifidobacterium</taxon>
    </lineage>
</organism>
<dbReference type="EMBL" id="JAAIIG010000003">
    <property type="protein sequence ID" value="NMM98139.1"/>
    <property type="molecule type" value="Genomic_DNA"/>
</dbReference>
<name>A0A7Y0EXE7_9BIFI</name>
<gene>
    <name evidence="1" type="ORF">G1C97_1088</name>
</gene>
<accession>A0A7Y0EXE7</accession>
<keyword evidence="2" id="KW-1185">Reference proteome</keyword>
<sequence>MENFNENYDYFEAVQSDILDWLDDNHEDYSDVDSARDDCELAVTGNDNGSYTCNSYLAAEYVRPFIFGDEWCDFTDFVINDLGADMAKVMEDAETLDVYVRTWVFGQVWSDLLDDKDWDDLDVVALRKAVA</sequence>
<protein>
    <submittedName>
        <fullName evidence="1">Uncharacterized protein</fullName>
    </submittedName>
</protein>
<dbReference type="AlphaFoldDB" id="A0A7Y0EXE7"/>
<dbReference type="Proteomes" id="UP000543419">
    <property type="component" value="Unassembled WGS sequence"/>
</dbReference>
<dbReference type="RefSeq" id="WP_169240881.1">
    <property type="nucleotide sequence ID" value="NZ_JAAIIG010000003.1"/>
</dbReference>